<proteinExistence type="predicted"/>
<accession>A0ABR1WTJ2</accession>
<evidence type="ECO:0000313" key="2">
    <source>
        <dbReference type="EMBL" id="KAK8086459.1"/>
    </source>
</evidence>
<dbReference type="Pfam" id="PF20150">
    <property type="entry name" value="2EXR"/>
    <property type="match status" value="1"/>
</dbReference>
<name>A0ABR1WTJ2_9PEZI</name>
<sequence length="158" mass="18429">MKTNREIQQRSIPYLPTELRLQIWKELASIPRVLTIDFSRDEHLVRPCIEIDGVIYSQASVLFFVSHETRRIALETYRVRVYLQFTPGSNWLLAEADRLLLKDIGWGWHTYGWGTGKYFFSGGTRHFMRQADPGAPQPLLYKLITEYAEGPRPSWATI</sequence>
<dbReference type="EMBL" id="JAQQWL010000002">
    <property type="protein sequence ID" value="KAK8086459.1"/>
    <property type="molecule type" value="Genomic_DNA"/>
</dbReference>
<comment type="caution">
    <text evidence="2">The sequence shown here is derived from an EMBL/GenBank/DDBJ whole genome shotgun (WGS) entry which is preliminary data.</text>
</comment>
<protein>
    <recommendedName>
        <fullName evidence="1">2EXR domain-containing protein</fullName>
    </recommendedName>
</protein>
<evidence type="ECO:0000313" key="3">
    <source>
        <dbReference type="Proteomes" id="UP001480595"/>
    </source>
</evidence>
<organism evidence="2 3">
    <name type="scientific">Apiospora phragmitis</name>
    <dbReference type="NCBI Taxonomy" id="2905665"/>
    <lineage>
        <taxon>Eukaryota</taxon>
        <taxon>Fungi</taxon>
        <taxon>Dikarya</taxon>
        <taxon>Ascomycota</taxon>
        <taxon>Pezizomycotina</taxon>
        <taxon>Sordariomycetes</taxon>
        <taxon>Xylariomycetidae</taxon>
        <taxon>Amphisphaeriales</taxon>
        <taxon>Apiosporaceae</taxon>
        <taxon>Apiospora</taxon>
    </lineage>
</organism>
<evidence type="ECO:0000259" key="1">
    <source>
        <dbReference type="Pfam" id="PF20150"/>
    </source>
</evidence>
<feature type="domain" description="2EXR" evidence="1">
    <location>
        <begin position="13"/>
        <end position="94"/>
    </location>
</feature>
<dbReference type="InterPro" id="IPR045518">
    <property type="entry name" value="2EXR"/>
</dbReference>
<dbReference type="GeneID" id="92085905"/>
<keyword evidence="3" id="KW-1185">Reference proteome</keyword>
<dbReference type="Proteomes" id="UP001480595">
    <property type="component" value="Unassembled WGS sequence"/>
</dbReference>
<gene>
    <name evidence="2" type="ORF">PG994_001433</name>
</gene>
<dbReference type="RefSeq" id="XP_066720983.1">
    <property type="nucleotide sequence ID" value="XM_066852842.1"/>
</dbReference>
<reference evidence="2 3" key="1">
    <citation type="submission" date="2023-01" db="EMBL/GenBank/DDBJ databases">
        <title>Analysis of 21 Apiospora genomes using comparative genomics revels a genus with tremendous synthesis potential of carbohydrate active enzymes and secondary metabolites.</title>
        <authorList>
            <person name="Sorensen T."/>
        </authorList>
    </citation>
    <scope>NUCLEOTIDE SEQUENCE [LARGE SCALE GENOMIC DNA]</scope>
    <source>
        <strain evidence="2 3">CBS 135458</strain>
    </source>
</reference>